<organism evidence="1 2">
    <name type="scientific">Salinicola socius</name>
    <dbReference type="NCBI Taxonomy" id="404433"/>
    <lineage>
        <taxon>Bacteria</taxon>
        <taxon>Pseudomonadati</taxon>
        <taxon>Pseudomonadota</taxon>
        <taxon>Gammaproteobacteria</taxon>
        <taxon>Oceanospirillales</taxon>
        <taxon>Halomonadaceae</taxon>
        <taxon>Salinicola</taxon>
    </lineage>
</organism>
<proteinExistence type="predicted"/>
<evidence type="ECO:0000313" key="1">
    <source>
        <dbReference type="EMBL" id="OLO06017.1"/>
    </source>
</evidence>
<dbReference type="Pfam" id="PF14255">
    <property type="entry name" value="Zn_ribbon_21"/>
    <property type="match status" value="1"/>
</dbReference>
<evidence type="ECO:0008006" key="3">
    <source>
        <dbReference type="Google" id="ProtNLM"/>
    </source>
</evidence>
<dbReference type="EMBL" id="MSDO01000001">
    <property type="protein sequence ID" value="OLO06017.1"/>
    <property type="molecule type" value="Genomic_DNA"/>
</dbReference>
<dbReference type="AlphaFoldDB" id="A0A1Q8SX61"/>
<name>A0A1Q8SX61_9GAMM</name>
<dbReference type="OrthoDB" id="9814566at2"/>
<dbReference type="RefSeq" id="WP_075568188.1">
    <property type="nucleotide sequence ID" value="NZ_MSDO01000001.1"/>
</dbReference>
<protein>
    <recommendedName>
        <fullName evidence="3">CPXCG motif-containing cysteine-rich protein</fullName>
    </recommendedName>
</protein>
<reference evidence="1 2" key="1">
    <citation type="submission" date="2016-12" db="EMBL/GenBank/DDBJ databases">
        <title>Draft genome sequences of strains Salinicola socius SMB35, Salinicola sp. MH3R3-1 and Chromohalobacter sp. SMB17 from the Verkhnekamsk potash mining region of Russia.</title>
        <authorList>
            <person name="Mavrodi D.V."/>
            <person name="Olsson B.E."/>
            <person name="Korsakova E.S."/>
            <person name="Pyankova A."/>
            <person name="Mavrodi O.V."/>
            <person name="Plotnikova E.G."/>
        </authorList>
    </citation>
    <scope>NUCLEOTIDE SEQUENCE [LARGE SCALE GENOMIC DNA]</scope>
    <source>
        <strain evidence="1 2">SMB35</strain>
    </source>
</reference>
<dbReference type="InterPro" id="IPR025990">
    <property type="entry name" value="zinc_ribbon_bacterial"/>
</dbReference>
<dbReference type="Proteomes" id="UP000186878">
    <property type="component" value="Unassembled WGS sequence"/>
</dbReference>
<dbReference type="PIRSF" id="PIRSF037225">
    <property type="entry name" value="UCP037225"/>
    <property type="match status" value="1"/>
</dbReference>
<comment type="caution">
    <text evidence="1">The sequence shown here is derived from an EMBL/GenBank/DDBJ whole genome shotgun (WGS) entry which is preliminary data.</text>
</comment>
<dbReference type="InterPro" id="IPR017143">
    <property type="entry name" value="UCP037225"/>
</dbReference>
<keyword evidence="2" id="KW-1185">Reference proteome</keyword>
<sequence>MSQEAIIEWPVHCPYCDAPFSMLLDLSAGGYDTWEDCAVCCQPIHVVVEATPAGELAAVTLASDDDVV</sequence>
<evidence type="ECO:0000313" key="2">
    <source>
        <dbReference type="Proteomes" id="UP000186878"/>
    </source>
</evidence>
<gene>
    <name evidence="1" type="ORF">BTW07_00490</name>
</gene>
<accession>A0A1Q8SX61</accession>